<dbReference type="VEuPathDB" id="VectorBase:GBRI043677"/>
<organism evidence="1 2">
    <name type="scientific">Glossina brevipalpis</name>
    <dbReference type="NCBI Taxonomy" id="37001"/>
    <lineage>
        <taxon>Eukaryota</taxon>
        <taxon>Metazoa</taxon>
        <taxon>Ecdysozoa</taxon>
        <taxon>Arthropoda</taxon>
        <taxon>Hexapoda</taxon>
        <taxon>Insecta</taxon>
        <taxon>Pterygota</taxon>
        <taxon>Neoptera</taxon>
        <taxon>Endopterygota</taxon>
        <taxon>Diptera</taxon>
        <taxon>Brachycera</taxon>
        <taxon>Muscomorpha</taxon>
        <taxon>Hippoboscoidea</taxon>
        <taxon>Glossinidae</taxon>
        <taxon>Glossina</taxon>
    </lineage>
</organism>
<dbReference type="InterPro" id="IPR011032">
    <property type="entry name" value="GroES-like_sf"/>
</dbReference>
<keyword evidence="2" id="KW-1185">Reference proteome</keyword>
<proteinExistence type="predicted"/>
<dbReference type="AlphaFoldDB" id="A0A1A9X4A4"/>
<accession>A0A1A9X4A4</accession>
<dbReference type="EnsemblMetazoa" id="GBRI043677-RA">
    <property type="protein sequence ID" value="GBRI043677-PA"/>
    <property type="gene ID" value="GBRI043677"/>
</dbReference>
<name>A0A1A9X4A4_9MUSC</name>
<sequence>MKTASILCLSMNLKRLPTDLCLIIAHAFDAKVLEPDLVQILKDKYPVKFKFSAVAAIEKVGSRMKNLKKGQRVMPFATDLGPRSTHAIYNEDQLLPISASTFAVNSSPWQMPEKT</sequence>
<dbReference type="Proteomes" id="UP000091820">
    <property type="component" value="Unassembled WGS sequence"/>
</dbReference>
<reference evidence="2" key="1">
    <citation type="submission" date="2014-03" db="EMBL/GenBank/DDBJ databases">
        <authorList>
            <person name="Aksoy S."/>
            <person name="Warren W."/>
            <person name="Wilson R.K."/>
        </authorList>
    </citation>
    <scope>NUCLEOTIDE SEQUENCE [LARGE SCALE GENOMIC DNA]</scope>
    <source>
        <strain evidence="2">IAEA</strain>
    </source>
</reference>
<dbReference type="STRING" id="37001.A0A1A9X4A4"/>
<evidence type="ECO:0000313" key="1">
    <source>
        <dbReference type="EnsemblMetazoa" id="GBRI043677-PA"/>
    </source>
</evidence>
<reference evidence="1" key="2">
    <citation type="submission" date="2020-05" db="UniProtKB">
        <authorList>
            <consortium name="EnsemblMetazoa"/>
        </authorList>
    </citation>
    <scope>IDENTIFICATION</scope>
    <source>
        <strain evidence="1">IAEA</strain>
    </source>
</reference>
<protein>
    <submittedName>
        <fullName evidence="1">Uncharacterized protein</fullName>
    </submittedName>
</protein>
<evidence type="ECO:0000313" key="2">
    <source>
        <dbReference type="Proteomes" id="UP000091820"/>
    </source>
</evidence>
<dbReference type="SUPFAM" id="SSF50129">
    <property type="entry name" value="GroES-like"/>
    <property type="match status" value="1"/>
</dbReference>
<dbReference type="Gene3D" id="3.90.180.10">
    <property type="entry name" value="Medium-chain alcohol dehydrogenases, catalytic domain"/>
    <property type="match status" value="1"/>
</dbReference>